<reference evidence="12 13" key="1">
    <citation type="submission" date="2018-12" db="EMBL/GenBank/DDBJ databases">
        <title>Cadmium resistance mechanism in endophytic bacteria Burkholderia cenocepacia YG-3.</title>
        <authorList>
            <person name="Zhang X."/>
            <person name="Wang X."/>
            <person name="Zhu Y."/>
        </authorList>
    </citation>
    <scope>NUCLEOTIDE SEQUENCE [LARGE SCALE GENOMIC DNA]</scope>
    <source>
        <strain evidence="12 13">YG-3</strain>
    </source>
</reference>
<keyword evidence="3" id="KW-0813">Transport</keyword>
<dbReference type="InterPro" id="IPR033900">
    <property type="entry name" value="Gram_neg_porin_domain"/>
</dbReference>
<dbReference type="PANTHER" id="PTHR34501">
    <property type="entry name" value="PROTEIN YDDL-RELATED"/>
    <property type="match status" value="1"/>
</dbReference>
<dbReference type="AlphaFoldDB" id="A0A3Q9FEU3"/>
<evidence type="ECO:0000256" key="3">
    <source>
        <dbReference type="ARBA" id="ARBA00022448"/>
    </source>
</evidence>
<dbReference type="Pfam" id="PF13609">
    <property type="entry name" value="Porin_4"/>
    <property type="match status" value="1"/>
</dbReference>
<evidence type="ECO:0000256" key="4">
    <source>
        <dbReference type="ARBA" id="ARBA00022452"/>
    </source>
</evidence>
<keyword evidence="9" id="KW-0472">Membrane</keyword>
<dbReference type="GO" id="GO:0006811">
    <property type="term" value="P:monoatomic ion transport"/>
    <property type="evidence" value="ECO:0007669"/>
    <property type="project" value="UniProtKB-KW"/>
</dbReference>
<dbReference type="Gene3D" id="2.40.160.10">
    <property type="entry name" value="Porin"/>
    <property type="match status" value="1"/>
</dbReference>
<comment type="subunit">
    <text evidence="2">Homotrimer.</text>
</comment>
<dbReference type="InterPro" id="IPR050298">
    <property type="entry name" value="Gram-neg_bact_OMP"/>
</dbReference>
<keyword evidence="8" id="KW-0626">Porin</keyword>
<feature type="domain" description="Porin" evidence="11">
    <location>
        <begin position="55"/>
        <end position="377"/>
    </location>
</feature>
<gene>
    <name evidence="12" type="ORF">D5R55_35430</name>
</gene>
<evidence type="ECO:0000256" key="10">
    <source>
        <dbReference type="ARBA" id="ARBA00023237"/>
    </source>
</evidence>
<name>A0A3Q9FEU3_9BURK</name>
<comment type="subcellular location">
    <subcellularLocation>
        <location evidence="1">Cell outer membrane</location>
        <topology evidence="1">Multi-pass membrane protein</topology>
    </subcellularLocation>
</comment>
<keyword evidence="10" id="KW-0998">Cell outer membrane</keyword>
<proteinExistence type="predicted"/>
<evidence type="ECO:0000256" key="2">
    <source>
        <dbReference type="ARBA" id="ARBA00011233"/>
    </source>
</evidence>
<dbReference type="EMBL" id="CP034547">
    <property type="protein sequence ID" value="AZQ56086.1"/>
    <property type="molecule type" value="Genomic_DNA"/>
</dbReference>
<keyword evidence="5" id="KW-0812">Transmembrane</keyword>
<keyword evidence="4" id="KW-1134">Transmembrane beta strand</keyword>
<evidence type="ECO:0000313" key="13">
    <source>
        <dbReference type="Proteomes" id="UP000277191"/>
    </source>
</evidence>
<dbReference type="InterPro" id="IPR023614">
    <property type="entry name" value="Porin_dom_sf"/>
</dbReference>
<dbReference type="GO" id="GO:0015288">
    <property type="term" value="F:porin activity"/>
    <property type="evidence" value="ECO:0007669"/>
    <property type="project" value="UniProtKB-KW"/>
</dbReference>
<dbReference type="GO" id="GO:0046930">
    <property type="term" value="C:pore complex"/>
    <property type="evidence" value="ECO:0007669"/>
    <property type="project" value="UniProtKB-KW"/>
</dbReference>
<evidence type="ECO:0000256" key="1">
    <source>
        <dbReference type="ARBA" id="ARBA00004571"/>
    </source>
</evidence>
<accession>A0A3Q9FEU3</accession>
<keyword evidence="6" id="KW-0732">Signal</keyword>
<dbReference type="PANTHER" id="PTHR34501:SF9">
    <property type="entry name" value="MAJOR OUTER MEMBRANE PROTEIN P.IA"/>
    <property type="match status" value="1"/>
</dbReference>
<sequence length="406" mass="41869">MSNSPERRIGGGQVQGRQPIARGNALSVVAWKDAVTHIDSGAIKARVKGHALAWALTATSGIAHAQDGVTLYGIVDTGISYYNHAAKSGAAVGMPHLTGEVPSRWGVKGTEDLGGGNRAFFVLENGFQPGTGRLNYGGRLFGRQANVGLGTEYGTLTLGRQMNMTAYALANADVIGPSIHSSSNFDAYLPNARSDNAIGYLGKFRGLTIGGTYSFGRDAAGPAGPSATGCAGQAPGNPLACRQYTLLVAYDAPRFGVAASYDVKRGGAGAAAPLDSSAHTSTHSVVGGYATMGRAKLGAGWIRNNVAAAGHVQTDIVFAGVTYTLTPAVSFDAQATRHLQRGPARSANATLLVGRANHQLSKRTRVYTSVGYMLNSATAAKAVAAGGSVDMGRNQLGIMAGLQQRF</sequence>
<dbReference type="CDD" id="cd00342">
    <property type="entry name" value="gram_neg_porins"/>
    <property type="match status" value="1"/>
</dbReference>
<evidence type="ECO:0000313" key="12">
    <source>
        <dbReference type="EMBL" id="AZQ56086.1"/>
    </source>
</evidence>
<keyword evidence="7" id="KW-0406">Ion transport</keyword>
<dbReference type="SUPFAM" id="SSF56935">
    <property type="entry name" value="Porins"/>
    <property type="match status" value="1"/>
</dbReference>
<organism evidence="12 13">
    <name type="scientific">Burkholderia cenocepacia</name>
    <dbReference type="NCBI Taxonomy" id="95486"/>
    <lineage>
        <taxon>Bacteria</taxon>
        <taxon>Pseudomonadati</taxon>
        <taxon>Pseudomonadota</taxon>
        <taxon>Betaproteobacteria</taxon>
        <taxon>Burkholderiales</taxon>
        <taxon>Burkholderiaceae</taxon>
        <taxon>Burkholderia</taxon>
        <taxon>Burkholderia cepacia complex</taxon>
    </lineage>
</organism>
<dbReference type="RefSeq" id="WP_126369313.1">
    <property type="nucleotide sequence ID" value="NZ_CP034547.1"/>
</dbReference>
<dbReference type="Proteomes" id="UP000277191">
    <property type="component" value="Chromosome 3"/>
</dbReference>
<evidence type="ECO:0000256" key="8">
    <source>
        <dbReference type="ARBA" id="ARBA00023114"/>
    </source>
</evidence>
<evidence type="ECO:0000256" key="7">
    <source>
        <dbReference type="ARBA" id="ARBA00023065"/>
    </source>
</evidence>
<evidence type="ECO:0000256" key="5">
    <source>
        <dbReference type="ARBA" id="ARBA00022692"/>
    </source>
</evidence>
<dbReference type="GO" id="GO:0009279">
    <property type="term" value="C:cell outer membrane"/>
    <property type="evidence" value="ECO:0007669"/>
    <property type="project" value="UniProtKB-SubCell"/>
</dbReference>
<evidence type="ECO:0000259" key="11">
    <source>
        <dbReference type="Pfam" id="PF13609"/>
    </source>
</evidence>
<evidence type="ECO:0000256" key="9">
    <source>
        <dbReference type="ARBA" id="ARBA00023136"/>
    </source>
</evidence>
<protein>
    <submittedName>
        <fullName evidence="12">Porin</fullName>
    </submittedName>
</protein>
<evidence type="ECO:0000256" key="6">
    <source>
        <dbReference type="ARBA" id="ARBA00022729"/>
    </source>
</evidence>